<evidence type="ECO:0000313" key="7">
    <source>
        <dbReference type="EnsemblPlants" id="KEH30516"/>
    </source>
</evidence>
<feature type="domain" description="RING-type" evidence="5">
    <location>
        <begin position="129"/>
        <end position="172"/>
    </location>
</feature>
<reference evidence="6 8" key="1">
    <citation type="journal article" date="2011" name="Nature">
        <title>The Medicago genome provides insight into the evolution of rhizobial symbioses.</title>
        <authorList>
            <person name="Young N.D."/>
            <person name="Debelle F."/>
            <person name="Oldroyd G.E."/>
            <person name="Geurts R."/>
            <person name="Cannon S.B."/>
            <person name="Udvardi M.K."/>
            <person name="Benedito V.A."/>
            <person name="Mayer K.F."/>
            <person name="Gouzy J."/>
            <person name="Schoof H."/>
            <person name="Van de Peer Y."/>
            <person name="Proost S."/>
            <person name="Cook D.R."/>
            <person name="Meyers B.C."/>
            <person name="Spannagl M."/>
            <person name="Cheung F."/>
            <person name="De Mita S."/>
            <person name="Krishnakumar V."/>
            <person name="Gundlach H."/>
            <person name="Zhou S."/>
            <person name="Mudge J."/>
            <person name="Bharti A.K."/>
            <person name="Murray J.D."/>
            <person name="Naoumkina M.A."/>
            <person name="Rosen B."/>
            <person name="Silverstein K.A."/>
            <person name="Tang H."/>
            <person name="Rombauts S."/>
            <person name="Zhao P.X."/>
            <person name="Zhou P."/>
            <person name="Barbe V."/>
            <person name="Bardou P."/>
            <person name="Bechner M."/>
            <person name="Bellec A."/>
            <person name="Berger A."/>
            <person name="Berges H."/>
            <person name="Bidwell S."/>
            <person name="Bisseling T."/>
            <person name="Choisne N."/>
            <person name="Couloux A."/>
            <person name="Denny R."/>
            <person name="Deshpande S."/>
            <person name="Dai X."/>
            <person name="Doyle J.J."/>
            <person name="Dudez A.M."/>
            <person name="Farmer A.D."/>
            <person name="Fouteau S."/>
            <person name="Franken C."/>
            <person name="Gibelin C."/>
            <person name="Gish J."/>
            <person name="Goldstein S."/>
            <person name="Gonzalez A.J."/>
            <person name="Green P.J."/>
            <person name="Hallab A."/>
            <person name="Hartog M."/>
            <person name="Hua A."/>
            <person name="Humphray S.J."/>
            <person name="Jeong D.H."/>
            <person name="Jing Y."/>
            <person name="Jocker A."/>
            <person name="Kenton S.M."/>
            <person name="Kim D.J."/>
            <person name="Klee K."/>
            <person name="Lai H."/>
            <person name="Lang C."/>
            <person name="Lin S."/>
            <person name="Macmil S.L."/>
            <person name="Magdelenat G."/>
            <person name="Matthews L."/>
            <person name="McCorrison J."/>
            <person name="Monaghan E.L."/>
            <person name="Mun J.H."/>
            <person name="Najar F.Z."/>
            <person name="Nicholson C."/>
            <person name="Noirot C."/>
            <person name="O'Bleness M."/>
            <person name="Paule C.R."/>
            <person name="Poulain J."/>
            <person name="Prion F."/>
            <person name="Qin B."/>
            <person name="Qu C."/>
            <person name="Retzel E.F."/>
            <person name="Riddle C."/>
            <person name="Sallet E."/>
            <person name="Samain S."/>
            <person name="Samson N."/>
            <person name="Sanders I."/>
            <person name="Saurat O."/>
            <person name="Scarpelli C."/>
            <person name="Schiex T."/>
            <person name="Segurens B."/>
            <person name="Severin A.J."/>
            <person name="Sherrier D.J."/>
            <person name="Shi R."/>
            <person name="Sims S."/>
            <person name="Singer S.R."/>
            <person name="Sinharoy S."/>
            <person name="Sterck L."/>
            <person name="Viollet A."/>
            <person name="Wang B.B."/>
            <person name="Wang K."/>
            <person name="Wang M."/>
            <person name="Wang X."/>
            <person name="Warfsmann J."/>
            <person name="Weissenbach J."/>
            <person name="White D.D."/>
            <person name="White J.D."/>
            <person name="Wiley G.B."/>
            <person name="Wincker P."/>
            <person name="Xing Y."/>
            <person name="Yang L."/>
            <person name="Yao Z."/>
            <person name="Ying F."/>
            <person name="Zhai J."/>
            <person name="Zhou L."/>
            <person name="Zuber A."/>
            <person name="Denarie J."/>
            <person name="Dixon R.A."/>
            <person name="May G.D."/>
            <person name="Schwartz D.C."/>
            <person name="Rogers J."/>
            <person name="Quetier F."/>
            <person name="Town C.D."/>
            <person name="Roe B.A."/>
        </authorList>
    </citation>
    <scope>NUCLEOTIDE SEQUENCE [LARGE SCALE GENOMIC DNA]</scope>
    <source>
        <strain evidence="6">A17</strain>
        <strain evidence="7 8">cv. Jemalong A17</strain>
    </source>
</reference>
<reference evidence="7" key="3">
    <citation type="submission" date="2015-04" db="UniProtKB">
        <authorList>
            <consortium name="EnsemblPlants"/>
        </authorList>
    </citation>
    <scope>IDENTIFICATION</scope>
    <source>
        <strain evidence="7">cv. Jemalong A17</strain>
    </source>
</reference>
<keyword evidence="1" id="KW-0479">Metal-binding</keyword>
<dbReference type="Proteomes" id="UP000002051">
    <property type="component" value="Chromosome 4"/>
</dbReference>
<proteinExistence type="predicted"/>
<dbReference type="InterPro" id="IPR013083">
    <property type="entry name" value="Znf_RING/FYVE/PHD"/>
</dbReference>
<evidence type="ECO:0000313" key="8">
    <source>
        <dbReference type="Proteomes" id="UP000002051"/>
    </source>
</evidence>
<dbReference type="Pfam" id="PF13639">
    <property type="entry name" value="zf-RING_2"/>
    <property type="match status" value="1"/>
</dbReference>
<evidence type="ECO:0000256" key="1">
    <source>
        <dbReference type="ARBA" id="ARBA00022723"/>
    </source>
</evidence>
<dbReference type="AlphaFoldDB" id="A0A072UMA2"/>
<keyword evidence="8" id="KW-1185">Reference proteome</keyword>
<evidence type="ECO:0000256" key="2">
    <source>
        <dbReference type="ARBA" id="ARBA00022771"/>
    </source>
</evidence>
<dbReference type="EMBL" id="CM001220">
    <property type="protein sequence ID" value="KEH30516.1"/>
    <property type="molecule type" value="Genomic_DNA"/>
</dbReference>
<dbReference type="InterPro" id="IPR001841">
    <property type="entry name" value="Znf_RING"/>
</dbReference>
<gene>
    <name evidence="6" type="ordered locus">MTR_4g073810</name>
</gene>
<organism evidence="6 8">
    <name type="scientific">Medicago truncatula</name>
    <name type="common">Barrel medic</name>
    <name type="synonym">Medicago tribuloides</name>
    <dbReference type="NCBI Taxonomy" id="3880"/>
    <lineage>
        <taxon>Eukaryota</taxon>
        <taxon>Viridiplantae</taxon>
        <taxon>Streptophyta</taxon>
        <taxon>Embryophyta</taxon>
        <taxon>Tracheophyta</taxon>
        <taxon>Spermatophyta</taxon>
        <taxon>Magnoliopsida</taxon>
        <taxon>eudicotyledons</taxon>
        <taxon>Gunneridae</taxon>
        <taxon>Pentapetalae</taxon>
        <taxon>rosids</taxon>
        <taxon>fabids</taxon>
        <taxon>Fabales</taxon>
        <taxon>Fabaceae</taxon>
        <taxon>Papilionoideae</taxon>
        <taxon>50 kb inversion clade</taxon>
        <taxon>NPAAA clade</taxon>
        <taxon>Hologalegina</taxon>
        <taxon>IRL clade</taxon>
        <taxon>Trifolieae</taxon>
        <taxon>Medicago</taxon>
    </lineage>
</organism>
<keyword evidence="3" id="KW-0862">Zinc</keyword>
<dbReference type="PANTHER" id="PTHR45798">
    <property type="entry name" value="RING-H2 FINGER PROTEIN ATL61-RELATED-RELATED"/>
    <property type="match status" value="1"/>
</dbReference>
<accession>A0A072UMA2</accession>
<dbReference type="PROSITE" id="PS50089">
    <property type="entry name" value="ZF_RING_2"/>
    <property type="match status" value="1"/>
</dbReference>
<protein>
    <submittedName>
        <fullName evidence="6">Zinc finger, C3HC4 type (RING finger) protein</fullName>
    </submittedName>
</protein>
<name>A0A072UMA2_MEDTR</name>
<evidence type="ECO:0000259" key="5">
    <source>
        <dbReference type="PROSITE" id="PS50089"/>
    </source>
</evidence>
<dbReference type="SMART" id="SM00184">
    <property type="entry name" value="RING"/>
    <property type="match status" value="1"/>
</dbReference>
<dbReference type="GO" id="GO:0008270">
    <property type="term" value="F:zinc ion binding"/>
    <property type="evidence" value="ECO:0007669"/>
    <property type="project" value="UniProtKB-KW"/>
</dbReference>
<keyword evidence="2 4" id="KW-0863">Zinc-finger</keyword>
<dbReference type="EnsemblPlants" id="KEH30516">
    <property type="protein sequence ID" value="KEH30516"/>
    <property type="gene ID" value="MTR_4g073810"/>
</dbReference>
<reference evidence="6 8" key="2">
    <citation type="journal article" date="2014" name="BMC Genomics">
        <title>An improved genome release (version Mt4.0) for the model legume Medicago truncatula.</title>
        <authorList>
            <person name="Tang H."/>
            <person name="Krishnakumar V."/>
            <person name="Bidwell S."/>
            <person name="Rosen B."/>
            <person name="Chan A."/>
            <person name="Zhou S."/>
            <person name="Gentzbittel L."/>
            <person name="Childs K.L."/>
            <person name="Yandell M."/>
            <person name="Gundlach H."/>
            <person name="Mayer K.F."/>
            <person name="Schwartz D.C."/>
            <person name="Town C.D."/>
        </authorList>
    </citation>
    <scope>GENOME REANNOTATION</scope>
    <source>
        <strain evidence="6">A17</strain>
        <strain evidence="7 8">cv. Jemalong A17</strain>
    </source>
</reference>
<evidence type="ECO:0000256" key="3">
    <source>
        <dbReference type="ARBA" id="ARBA00022833"/>
    </source>
</evidence>
<sequence length="179" mass="20669">MSMIKDKEPDELGIDLTIKKSVRPFKNHRNIFNGFFREYGKMDNSFVETVQIQQLYERREFFESLAQNNIALSMRENRNNAWSMRERGHYIVDLQQINMSFGTIAEIARCAIRALPPVKSFDGDKNTDCPICVDEFTKGEMIQSFGVCGHEFHTACLNSWLLGGKTTCPVCRHDLLSNY</sequence>
<evidence type="ECO:0000313" key="6">
    <source>
        <dbReference type="EMBL" id="KEH30516.1"/>
    </source>
</evidence>
<evidence type="ECO:0000256" key="4">
    <source>
        <dbReference type="PROSITE-ProRule" id="PRU00175"/>
    </source>
</evidence>
<dbReference type="PANTHER" id="PTHR45798:SF44">
    <property type="entry name" value="RING-H2 FINGER PROTEIN ATL74"/>
    <property type="match status" value="1"/>
</dbReference>
<dbReference type="SUPFAM" id="SSF57850">
    <property type="entry name" value="RING/U-box"/>
    <property type="match status" value="1"/>
</dbReference>
<dbReference type="Gene3D" id="3.30.40.10">
    <property type="entry name" value="Zinc/RING finger domain, C3HC4 (zinc finger)"/>
    <property type="match status" value="1"/>
</dbReference>
<dbReference type="InterPro" id="IPR052788">
    <property type="entry name" value="RING-type_E3_ligase_ATL"/>
</dbReference>
<dbReference type="HOGENOM" id="CLU_1505649_0_0_1"/>